<dbReference type="FunFam" id="3.90.228.10:FF:000009">
    <property type="entry name" value="Poly [ADP-ribose] polymerase"/>
    <property type="match status" value="1"/>
</dbReference>
<keyword evidence="9 13" id="KW-0520">NAD</keyword>
<dbReference type="Gene3D" id="3.90.228.10">
    <property type="match status" value="1"/>
</dbReference>
<dbReference type="GO" id="GO:0035861">
    <property type="term" value="C:site of double-strand break"/>
    <property type="evidence" value="ECO:0007669"/>
    <property type="project" value="TreeGrafter"/>
</dbReference>
<feature type="compositionally biased region" description="Basic and acidic residues" evidence="14">
    <location>
        <begin position="18"/>
        <end position="39"/>
    </location>
</feature>
<dbReference type="Proteomes" id="UP001195483">
    <property type="component" value="Unassembled WGS sequence"/>
</dbReference>
<dbReference type="PANTHER" id="PTHR10459:SF66">
    <property type="entry name" value="PROTEIN MONO-ADP-RIBOSYLTRANSFERASE PARP3"/>
    <property type="match status" value="1"/>
</dbReference>
<keyword evidence="5" id="KW-0479">Metal-binding</keyword>
<feature type="domain" description="PARP catalytic" evidence="15">
    <location>
        <begin position="315"/>
        <end position="537"/>
    </location>
</feature>
<keyword evidence="6" id="KW-0677">Repeat</keyword>
<dbReference type="GO" id="GO:0008270">
    <property type="term" value="F:zinc ion binding"/>
    <property type="evidence" value="ECO:0007669"/>
    <property type="project" value="UniProtKB-KW"/>
</dbReference>
<keyword evidence="10" id="KW-0238">DNA-binding</keyword>
<evidence type="ECO:0000256" key="2">
    <source>
        <dbReference type="ARBA" id="ARBA00022676"/>
    </source>
</evidence>
<reference evidence="18" key="1">
    <citation type="journal article" date="2021" name="Genome Biol. Evol.">
        <title>A High-Quality Reference Genome for a Parasitic Bivalve with Doubly Uniparental Inheritance (Bivalvia: Unionida).</title>
        <authorList>
            <person name="Smith C.H."/>
        </authorList>
    </citation>
    <scope>NUCLEOTIDE SEQUENCE</scope>
    <source>
        <strain evidence="18">CHS0354</strain>
    </source>
</reference>
<dbReference type="InterPro" id="IPR050800">
    <property type="entry name" value="ARTD/PARP"/>
</dbReference>
<dbReference type="InterPro" id="IPR008893">
    <property type="entry name" value="WGR_domain"/>
</dbReference>
<dbReference type="Pfam" id="PF05406">
    <property type="entry name" value="WGR"/>
    <property type="match status" value="1"/>
</dbReference>
<keyword evidence="7" id="KW-0863">Zinc-finger</keyword>
<name>A0AAE0T1R5_9BIVA</name>
<evidence type="ECO:0000256" key="5">
    <source>
        <dbReference type="ARBA" id="ARBA00022723"/>
    </source>
</evidence>
<evidence type="ECO:0000256" key="11">
    <source>
        <dbReference type="ARBA" id="ARBA00023242"/>
    </source>
</evidence>
<reference evidence="18" key="3">
    <citation type="submission" date="2023-05" db="EMBL/GenBank/DDBJ databases">
        <authorList>
            <person name="Smith C.H."/>
        </authorList>
    </citation>
    <scope>NUCLEOTIDE SEQUENCE</scope>
    <source>
        <strain evidence="18">CHS0354</strain>
        <tissue evidence="18">Mantle</tissue>
    </source>
</reference>
<dbReference type="Pfam" id="PF00644">
    <property type="entry name" value="PARP"/>
    <property type="match status" value="1"/>
</dbReference>
<evidence type="ECO:0000259" key="16">
    <source>
        <dbReference type="PROSITE" id="PS51060"/>
    </source>
</evidence>
<evidence type="ECO:0000313" key="18">
    <source>
        <dbReference type="EMBL" id="KAK3601613.1"/>
    </source>
</evidence>
<dbReference type="GO" id="GO:0016779">
    <property type="term" value="F:nucleotidyltransferase activity"/>
    <property type="evidence" value="ECO:0007669"/>
    <property type="project" value="UniProtKB-KW"/>
</dbReference>
<evidence type="ECO:0000256" key="10">
    <source>
        <dbReference type="ARBA" id="ARBA00023125"/>
    </source>
</evidence>
<dbReference type="GO" id="GO:1990404">
    <property type="term" value="F:NAD+-protein mono-ADP-ribosyltransferase activity"/>
    <property type="evidence" value="ECO:0007669"/>
    <property type="project" value="TreeGrafter"/>
</dbReference>
<comment type="subcellular location">
    <subcellularLocation>
        <location evidence="1">Nucleus</location>
    </subcellularLocation>
</comment>
<evidence type="ECO:0000256" key="1">
    <source>
        <dbReference type="ARBA" id="ARBA00004123"/>
    </source>
</evidence>
<feature type="domain" description="WGR" evidence="17">
    <location>
        <begin position="66"/>
        <end position="156"/>
    </location>
</feature>
<reference evidence="18" key="2">
    <citation type="journal article" date="2021" name="Genome Biol. Evol.">
        <title>Developing a high-quality reference genome for a parasitic bivalve with doubly uniparental inheritance (Bivalvia: Unionida).</title>
        <authorList>
            <person name="Smith C.H."/>
        </authorList>
    </citation>
    <scope>NUCLEOTIDE SEQUENCE</scope>
    <source>
        <strain evidence="18">CHS0354</strain>
        <tissue evidence="18">Mantle</tissue>
    </source>
</reference>
<evidence type="ECO:0000256" key="13">
    <source>
        <dbReference type="RuleBase" id="RU362114"/>
    </source>
</evidence>
<dbReference type="SMART" id="SM00773">
    <property type="entry name" value="WGR"/>
    <property type="match status" value="1"/>
</dbReference>
<evidence type="ECO:0000259" key="17">
    <source>
        <dbReference type="PROSITE" id="PS51977"/>
    </source>
</evidence>
<sequence>MPPKRKAAATKAGGKKTKKEEKEKEEQMEEETKPKTLKDAIETLKAADKGKKKAHKPDSYFPHAHSATVVDDYDCMLNQTNIGHNNNKYYVIQVLQVGAVYYSWNRWGRVGEAGANAMKGPIDKASAIKDFEKKFSDKTKNKWANRDSFEPVPGKYSLIEMATEEDVVDAPTVSASTAGKKVKACSLDKETQELIKLIFDNDMFKDAMKSFDIDVKKMPLGKLSKTQIAKGFEVLDEIEKELNAKKTSKLNELSSRFYTVIPHDFGRKVPPVINDVETLRQKMDMLLVLGDIELAQSLQKEKEQAEKSAEVEVPHPLDVNYGLLKCKLELLTPKSKEFKILETYTENTKSQGWWTSSGGPKIKHIWIVDRDGEGGRFKSHDDIKERKLLWHGTNVAVVAAILKSGLRIMPHSGGRVGKGIYFASENSKSAGYVRPAGKTGIMFLNEVALGKEHHITTDNGSLTKPPSGYDSIVAKGWTEPDPAKDTILTIDGKKIVVPQGKPIDQPSYKNKSSFSQSEYLVYKESQCRIRYLLMMEF</sequence>
<dbReference type="InterPro" id="IPR012317">
    <property type="entry name" value="Poly(ADP-ribose)pol_cat_dom"/>
</dbReference>
<keyword evidence="11" id="KW-0539">Nucleus</keyword>
<organism evidence="18 19">
    <name type="scientific">Potamilus streckersoni</name>
    <dbReference type="NCBI Taxonomy" id="2493646"/>
    <lineage>
        <taxon>Eukaryota</taxon>
        <taxon>Metazoa</taxon>
        <taxon>Spiralia</taxon>
        <taxon>Lophotrochozoa</taxon>
        <taxon>Mollusca</taxon>
        <taxon>Bivalvia</taxon>
        <taxon>Autobranchia</taxon>
        <taxon>Heteroconchia</taxon>
        <taxon>Palaeoheterodonta</taxon>
        <taxon>Unionida</taxon>
        <taxon>Unionoidea</taxon>
        <taxon>Unionidae</taxon>
        <taxon>Ambleminae</taxon>
        <taxon>Lampsilini</taxon>
        <taxon>Potamilus</taxon>
    </lineage>
</organism>
<keyword evidence="19" id="KW-1185">Reference proteome</keyword>
<keyword evidence="2 13" id="KW-0328">Glycosyltransferase</keyword>
<keyword evidence="8" id="KW-0862">Zinc</keyword>
<gene>
    <name evidence="18" type="ORF">CHS0354_027863</name>
</gene>
<evidence type="ECO:0000256" key="9">
    <source>
        <dbReference type="ARBA" id="ARBA00023027"/>
    </source>
</evidence>
<dbReference type="Gene3D" id="2.20.140.10">
    <property type="entry name" value="WGR domain"/>
    <property type="match status" value="1"/>
</dbReference>
<dbReference type="FunFam" id="2.20.140.10:FF:000001">
    <property type="entry name" value="Poly [ADP-ribose] polymerase"/>
    <property type="match status" value="1"/>
</dbReference>
<dbReference type="CDD" id="cd01437">
    <property type="entry name" value="parp_like"/>
    <property type="match status" value="1"/>
</dbReference>
<feature type="region of interest" description="Disordered" evidence="14">
    <location>
        <begin position="1"/>
        <end position="39"/>
    </location>
</feature>
<feature type="domain" description="PARP alpha-helical" evidence="16">
    <location>
        <begin position="184"/>
        <end position="300"/>
    </location>
</feature>
<dbReference type="GO" id="GO:0006302">
    <property type="term" value="P:double-strand break repair"/>
    <property type="evidence" value="ECO:0007669"/>
    <property type="project" value="TreeGrafter"/>
</dbReference>
<accession>A0AAE0T1R5</accession>
<dbReference type="GO" id="GO:0003950">
    <property type="term" value="F:NAD+ poly-ADP-ribosyltransferase activity"/>
    <property type="evidence" value="ECO:0007669"/>
    <property type="project" value="UniProtKB-UniRule"/>
</dbReference>
<dbReference type="EC" id="2.4.2.-" evidence="13"/>
<evidence type="ECO:0000259" key="15">
    <source>
        <dbReference type="PROSITE" id="PS51059"/>
    </source>
</evidence>
<keyword evidence="3 13" id="KW-0808">Transferase</keyword>
<dbReference type="InterPro" id="IPR036616">
    <property type="entry name" value="Poly(ADP-ribose)pol_reg_dom_sf"/>
</dbReference>
<evidence type="ECO:0000256" key="12">
    <source>
        <dbReference type="ARBA" id="ARBA00024347"/>
    </source>
</evidence>
<dbReference type="FunFam" id="1.20.142.10:FF:000001">
    <property type="entry name" value="Poly [ADP-ribose] polymerase"/>
    <property type="match status" value="1"/>
</dbReference>
<dbReference type="CDD" id="cd08002">
    <property type="entry name" value="WGR_PARP3_like"/>
    <property type="match status" value="1"/>
</dbReference>
<evidence type="ECO:0000256" key="6">
    <source>
        <dbReference type="ARBA" id="ARBA00022737"/>
    </source>
</evidence>
<dbReference type="EMBL" id="JAEAOA010001685">
    <property type="protein sequence ID" value="KAK3601613.1"/>
    <property type="molecule type" value="Genomic_DNA"/>
</dbReference>
<dbReference type="InterPro" id="IPR036930">
    <property type="entry name" value="WGR_dom_sf"/>
</dbReference>
<evidence type="ECO:0000313" key="19">
    <source>
        <dbReference type="Proteomes" id="UP001195483"/>
    </source>
</evidence>
<evidence type="ECO:0000256" key="3">
    <source>
        <dbReference type="ARBA" id="ARBA00022679"/>
    </source>
</evidence>
<evidence type="ECO:0000256" key="8">
    <source>
        <dbReference type="ARBA" id="ARBA00022833"/>
    </source>
</evidence>
<dbReference type="SUPFAM" id="SSF142921">
    <property type="entry name" value="WGR domain-like"/>
    <property type="match status" value="1"/>
</dbReference>
<dbReference type="SUPFAM" id="SSF56399">
    <property type="entry name" value="ADP-ribosylation"/>
    <property type="match status" value="1"/>
</dbReference>
<dbReference type="PROSITE" id="PS51060">
    <property type="entry name" value="PARP_ALPHA_HD"/>
    <property type="match status" value="1"/>
</dbReference>
<dbReference type="PROSITE" id="PS51059">
    <property type="entry name" value="PARP_CATALYTIC"/>
    <property type="match status" value="1"/>
</dbReference>
<dbReference type="InterPro" id="IPR004102">
    <property type="entry name" value="Poly(ADP-ribose)pol_reg_dom"/>
</dbReference>
<evidence type="ECO:0000256" key="7">
    <source>
        <dbReference type="ARBA" id="ARBA00022771"/>
    </source>
</evidence>
<dbReference type="GO" id="GO:0005730">
    <property type="term" value="C:nucleolus"/>
    <property type="evidence" value="ECO:0007669"/>
    <property type="project" value="TreeGrafter"/>
</dbReference>
<dbReference type="AlphaFoldDB" id="A0AAE0T1R5"/>
<evidence type="ECO:0000256" key="4">
    <source>
        <dbReference type="ARBA" id="ARBA00022695"/>
    </source>
</evidence>
<dbReference type="SUPFAM" id="SSF47587">
    <property type="entry name" value="Domain of poly(ADP-ribose) polymerase"/>
    <property type="match status" value="1"/>
</dbReference>
<protein>
    <recommendedName>
        <fullName evidence="13">Poly [ADP-ribose] polymerase</fullName>
        <shortName evidence="13">PARP</shortName>
        <ecNumber evidence="13">2.4.2.-</ecNumber>
    </recommendedName>
</protein>
<dbReference type="Gene3D" id="1.20.142.10">
    <property type="entry name" value="Poly(ADP-ribose) polymerase, regulatory domain"/>
    <property type="match status" value="1"/>
</dbReference>
<proteinExistence type="inferred from homology"/>
<dbReference type="GO" id="GO:0070212">
    <property type="term" value="P:protein poly-ADP-ribosylation"/>
    <property type="evidence" value="ECO:0007669"/>
    <property type="project" value="TreeGrafter"/>
</dbReference>
<dbReference type="PROSITE" id="PS51977">
    <property type="entry name" value="WGR"/>
    <property type="match status" value="1"/>
</dbReference>
<comment type="caution">
    <text evidence="18">The sequence shown here is derived from an EMBL/GenBank/DDBJ whole genome shotgun (WGS) entry which is preliminary data.</text>
</comment>
<dbReference type="GO" id="GO:0003677">
    <property type="term" value="F:DNA binding"/>
    <property type="evidence" value="ECO:0007669"/>
    <property type="project" value="UniProtKB-KW"/>
</dbReference>
<keyword evidence="4" id="KW-0548">Nucleotidyltransferase</keyword>
<dbReference type="PANTHER" id="PTHR10459">
    <property type="entry name" value="DNA LIGASE"/>
    <property type="match status" value="1"/>
</dbReference>
<feature type="compositionally biased region" description="Basic residues" evidence="14">
    <location>
        <begin position="1"/>
        <end position="17"/>
    </location>
</feature>
<comment type="similarity">
    <text evidence="12">Belongs to the ARTD/PARP family.</text>
</comment>
<dbReference type="Pfam" id="PF02877">
    <property type="entry name" value="PARP_reg"/>
    <property type="match status" value="1"/>
</dbReference>
<evidence type="ECO:0000256" key="14">
    <source>
        <dbReference type="SAM" id="MobiDB-lite"/>
    </source>
</evidence>